<proteinExistence type="predicted"/>
<reference evidence="1 2" key="1">
    <citation type="journal article" date="2019" name="Mol. Ecol. Resour.">
        <title>Improving Illumina assemblies with Hi-C and long reads: an example with the North African dromedary.</title>
        <authorList>
            <person name="Elbers J.P."/>
            <person name="Rogers M.F."/>
            <person name="Perelman P.L."/>
            <person name="Proskuryakova A.A."/>
            <person name="Serdyukova N.A."/>
            <person name="Johnson W.E."/>
            <person name="Horin P."/>
            <person name="Corander J."/>
            <person name="Murphy D."/>
            <person name="Burger P.A."/>
        </authorList>
    </citation>
    <scope>NUCLEOTIDE SEQUENCE [LARGE SCALE GENOMIC DNA]</scope>
    <source>
        <strain evidence="1">Drom800</strain>
        <tissue evidence="1">Blood</tissue>
    </source>
</reference>
<name>A0A5N4EHM2_CAMDR</name>
<gene>
    <name evidence="1" type="ORF">Cadr_000001004</name>
</gene>
<comment type="caution">
    <text evidence="1">The sequence shown here is derived from an EMBL/GenBank/DDBJ whole genome shotgun (WGS) entry which is preliminary data.</text>
</comment>
<sequence length="71" mass="8126">METSISGHLRCLWSPNDYSAKKPSELAVENNDYRAEDVIQKVKERNLQGFCIRMKCHPLCSYYGGFSLAPE</sequence>
<accession>A0A5N4EHM2</accession>
<dbReference type="AlphaFoldDB" id="A0A5N4EHM2"/>
<keyword evidence="2" id="KW-1185">Reference proteome</keyword>
<protein>
    <submittedName>
        <fullName evidence="1">Uncharacterized protein</fullName>
    </submittedName>
</protein>
<evidence type="ECO:0000313" key="2">
    <source>
        <dbReference type="Proteomes" id="UP000299084"/>
    </source>
</evidence>
<evidence type="ECO:0000313" key="1">
    <source>
        <dbReference type="EMBL" id="KAB1283008.1"/>
    </source>
</evidence>
<dbReference type="Proteomes" id="UP000299084">
    <property type="component" value="Unassembled WGS sequence"/>
</dbReference>
<organism evidence="1 2">
    <name type="scientific">Camelus dromedarius</name>
    <name type="common">Dromedary</name>
    <name type="synonym">Arabian camel</name>
    <dbReference type="NCBI Taxonomy" id="9838"/>
    <lineage>
        <taxon>Eukaryota</taxon>
        <taxon>Metazoa</taxon>
        <taxon>Chordata</taxon>
        <taxon>Craniata</taxon>
        <taxon>Vertebrata</taxon>
        <taxon>Euteleostomi</taxon>
        <taxon>Mammalia</taxon>
        <taxon>Eutheria</taxon>
        <taxon>Laurasiatheria</taxon>
        <taxon>Artiodactyla</taxon>
        <taxon>Tylopoda</taxon>
        <taxon>Camelidae</taxon>
        <taxon>Camelus</taxon>
    </lineage>
</organism>
<dbReference type="EMBL" id="JWIN03000001">
    <property type="protein sequence ID" value="KAB1283008.1"/>
    <property type="molecule type" value="Genomic_DNA"/>
</dbReference>